<dbReference type="InterPro" id="IPR035901">
    <property type="entry name" value="GIY-YIG_endonuc_sf"/>
</dbReference>
<gene>
    <name evidence="3" type="ORF">UY02_C0020G0002</name>
</gene>
<dbReference type="Proteomes" id="UP000034682">
    <property type="component" value="Unassembled WGS sequence"/>
</dbReference>
<evidence type="ECO:0000313" key="3">
    <source>
        <dbReference type="EMBL" id="KKU76453.1"/>
    </source>
</evidence>
<protein>
    <submittedName>
        <fullName evidence="3">Endo/excinuclease domain protein</fullName>
    </submittedName>
</protein>
<dbReference type="SUPFAM" id="SSF82771">
    <property type="entry name" value="GIY-YIG endonuclease"/>
    <property type="match status" value="1"/>
</dbReference>
<dbReference type="PANTHER" id="PTHR34477">
    <property type="entry name" value="UPF0213 PROTEIN YHBQ"/>
    <property type="match status" value="1"/>
</dbReference>
<evidence type="ECO:0000313" key="4">
    <source>
        <dbReference type="Proteomes" id="UP000034682"/>
    </source>
</evidence>
<comment type="similarity">
    <text evidence="1">Belongs to the UPF0213 family.</text>
</comment>
<sequence>MRDLSIISVLVMPYFTYILECADSSFYVGCTNNLEKRCKEHNESKWGAHYTKLRRPVVLKYSEKFNTLKEARRRESEIKSWHREKKLNLINKK</sequence>
<evidence type="ECO:0000256" key="1">
    <source>
        <dbReference type="ARBA" id="ARBA00007435"/>
    </source>
</evidence>
<feature type="domain" description="GIY-YIG" evidence="2">
    <location>
        <begin position="12"/>
        <end position="88"/>
    </location>
</feature>
<evidence type="ECO:0000259" key="2">
    <source>
        <dbReference type="PROSITE" id="PS50164"/>
    </source>
</evidence>
<dbReference type="PROSITE" id="PS50164">
    <property type="entry name" value="GIY_YIG"/>
    <property type="match status" value="1"/>
</dbReference>
<dbReference type="Gene3D" id="3.40.1440.10">
    <property type="entry name" value="GIY-YIG endonuclease"/>
    <property type="match status" value="1"/>
</dbReference>
<dbReference type="CDD" id="cd10456">
    <property type="entry name" value="GIY-YIG_UPF0213"/>
    <property type="match status" value="1"/>
</dbReference>
<dbReference type="InterPro" id="IPR000305">
    <property type="entry name" value="GIY-YIG_endonuc"/>
</dbReference>
<organism evidence="3 4">
    <name type="scientific">Candidatus Giovannonibacteria bacterium GW2011_GWB1_47_6b</name>
    <dbReference type="NCBI Taxonomy" id="1618655"/>
    <lineage>
        <taxon>Bacteria</taxon>
        <taxon>Candidatus Giovannoniibacteriota</taxon>
    </lineage>
</organism>
<reference evidence="3 4" key="1">
    <citation type="journal article" date="2015" name="Nature">
        <title>rRNA introns, odd ribosomes, and small enigmatic genomes across a large radiation of phyla.</title>
        <authorList>
            <person name="Brown C.T."/>
            <person name="Hug L.A."/>
            <person name="Thomas B.C."/>
            <person name="Sharon I."/>
            <person name="Castelle C.J."/>
            <person name="Singh A."/>
            <person name="Wilkins M.J."/>
            <person name="Williams K.H."/>
            <person name="Banfield J.F."/>
        </authorList>
    </citation>
    <scope>NUCLEOTIDE SEQUENCE [LARGE SCALE GENOMIC DNA]</scope>
</reference>
<proteinExistence type="inferred from homology"/>
<comment type="caution">
    <text evidence="3">The sequence shown here is derived from an EMBL/GenBank/DDBJ whole genome shotgun (WGS) entry which is preliminary data.</text>
</comment>
<dbReference type="PANTHER" id="PTHR34477:SF1">
    <property type="entry name" value="UPF0213 PROTEIN YHBQ"/>
    <property type="match status" value="1"/>
</dbReference>
<dbReference type="Pfam" id="PF01541">
    <property type="entry name" value="GIY-YIG"/>
    <property type="match status" value="1"/>
</dbReference>
<dbReference type="InterPro" id="IPR050190">
    <property type="entry name" value="UPF0213_domain"/>
</dbReference>
<dbReference type="AlphaFoldDB" id="A0A0G1VE79"/>
<name>A0A0G1VE79_9BACT</name>
<dbReference type="SMART" id="SM00465">
    <property type="entry name" value="GIYc"/>
    <property type="match status" value="1"/>
</dbReference>
<accession>A0A0G1VE79</accession>
<dbReference type="EMBL" id="LCOK01000020">
    <property type="protein sequence ID" value="KKU76453.1"/>
    <property type="molecule type" value="Genomic_DNA"/>
</dbReference>